<evidence type="ECO:0000313" key="3">
    <source>
        <dbReference type="Proteomes" id="UP001266305"/>
    </source>
</evidence>
<evidence type="ECO:0000256" key="1">
    <source>
        <dbReference type="SAM" id="MobiDB-lite"/>
    </source>
</evidence>
<protein>
    <submittedName>
        <fullName evidence="2">Uncharacterized protein</fullName>
    </submittedName>
</protein>
<dbReference type="EMBL" id="JASSZA010000011">
    <property type="protein sequence ID" value="KAK2098546.1"/>
    <property type="molecule type" value="Genomic_DNA"/>
</dbReference>
<evidence type="ECO:0000313" key="2">
    <source>
        <dbReference type="EMBL" id="KAK2098546.1"/>
    </source>
</evidence>
<accession>A0ABQ9UNA1</accession>
<reference evidence="2 3" key="1">
    <citation type="submission" date="2023-05" db="EMBL/GenBank/DDBJ databases">
        <title>B98-5 Cell Line De Novo Hybrid Assembly: An Optical Mapping Approach.</title>
        <authorList>
            <person name="Kananen K."/>
            <person name="Auerbach J.A."/>
            <person name="Kautto E."/>
            <person name="Blachly J.S."/>
        </authorList>
    </citation>
    <scope>NUCLEOTIDE SEQUENCE [LARGE SCALE GENOMIC DNA]</scope>
    <source>
        <strain evidence="2">B95-8</strain>
        <tissue evidence="2">Cell line</tissue>
    </source>
</reference>
<comment type="caution">
    <text evidence="2">The sequence shown here is derived from an EMBL/GenBank/DDBJ whole genome shotgun (WGS) entry which is preliminary data.</text>
</comment>
<keyword evidence="3" id="KW-1185">Reference proteome</keyword>
<feature type="region of interest" description="Disordered" evidence="1">
    <location>
        <begin position="22"/>
        <end position="56"/>
    </location>
</feature>
<dbReference type="Proteomes" id="UP001266305">
    <property type="component" value="Unassembled WGS sequence"/>
</dbReference>
<name>A0ABQ9UNA1_SAGOE</name>
<feature type="non-terminal residue" evidence="2">
    <location>
        <position position="72"/>
    </location>
</feature>
<sequence length="72" mass="7895">MPGKLRSDAALESDTAVKKVETLRKQTEKVKRRDLGQGGTLSGAEPRGTGEMPALGLWERVAGNSRSRDWAW</sequence>
<feature type="compositionally biased region" description="Basic and acidic residues" evidence="1">
    <location>
        <begin position="22"/>
        <end position="35"/>
    </location>
</feature>
<organism evidence="2 3">
    <name type="scientific">Saguinus oedipus</name>
    <name type="common">Cotton-top tamarin</name>
    <name type="synonym">Oedipomidas oedipus</name>
    <dbReference type="NCBI Taxonomy" id="9490"/>
    <lineage>
        <taxon>Eukaryota</taxon>
        <taxon>Metazoa</taxon>
        <taxon>Chordata</taxon>
        <taxon>Craniata</taxon>
        <taxon>Vertebrata</taxon>
        <taxon>Euteleostomi</taxon>
        <taxon>Mammalia</taxon>
        <taxon>Eutheria</taxon>
        <taxon>Euarchontoglires</taxon>
        <taxon>Primates</taxon>
        <taxon>Haplorrhini</taxon>
        <taxon>Platyrrhini</taxon>
        <taxon>Cebidae</taxon>
        <taxon>Callitrichinae</taxon>
        <taxon>Saguinus</taxon>
    </lineage>
</organism>
<gene>
    <name evidence="2" type="ORF">P7K49_023997</name>
</gene>
<proteinExistence type="predicted"/>